<dbReference type="GO" id="GO:0016301">
    <property type="term" value="F:kinase activity"/>
    <property type="evidence" value="ECO:0007669"/>
    <property type="project" value="UniProtKB-KW"/>
</dbReference>
<keyword evidence="1" id="KW-0808">Transferase</keyword>
<gene>
    <name evidence="1" type="ORF">E2I14_12015</name>
</gene>
<dbReference type="InterPro" id="IPR027600">
    <property type="entry name" value="HprK-rel_A"/>
</dbReference>
<dbReference type="Gene3D" id="3.40.50.300">
    <property type="entry name" value="P-loop containing nucleotide triphosphate hydrolases"/>
    <property type="match status" value="1"/>
</dbReference>
<protein>
    <submittedName>
        <fullName evidence="1">HprK-related kinase A</fullName>
    </submittedName>
</protein>
<evidence type="ECO:0000313" key="2">
    <source>
        <dbReference type="Proteomes" id="UP000294829"/>
    </source>
</evidence>
<dbReference type="EMBL" id="SMYL01000005">
    <property type="protein sequence ID" value="TDK65659.1"/>
    <property type="molecule type" value="Genomic_DNA"/>
</dbReference>
<dbReference type="InterPro" id="IPR027417">
    <property type="entry name" value="P-loop_NTPase"/>
</dbReference>
<dbReference type="SUPFAM" id="SSF53795">
    <property type="entry name" value="PEP carboxykinase-like"/>
    <property type="match status" value="1"/>
</dbReference>
<evidence type="ECO:0000313" key="1">
    <source>
        <dbReference type="EMBL" id="TDK65659.1"/>
    </source>
</evidence>
<reference evidence="1 2" key="1">
    <citation type="submission" date="2019-03" db="EMBL/GenBank/DDBJ databases">
        <title>Sapientia aquatica gen. nov., sp. nov., isolated from a crater lake.</title>
        <authorList>
            <person name="Felfoldi T."/>
            <person name="Szabo A."/>
            <person name="Toth E."/>
            <person name="Schumann P."/>
            <person name="Keki Z."/>
            <person name="Marialigeti K."/>
            <person name="Mathe I."/>
        </authorList>
    </citation>
    <scope>NUCLEOTIDE SEQUENCE [LARGE SCALE GENOMIC DNA]</scope>
    <source>
        <strain evidence="1 2">SA-152</strain>
    </source>
</reference>
<accession>A0A4R5W380</accession>
<dbReference type="AlphaFoldDB" id="A0A4R5W380"/>
<dbReference type="NCBIfam" id="TIGR04352">
    <property type="entry name" value="HprK_rel_A"/>
    <property type="match status" value="1"/>
</dbReference>
<keyword evidence="2" id="KW-1185">Reference proteome</keyword>
<organism evidence="1 2">
    <name type="scientific">Sapientia aquatica</name>
    <dbReference type="NCBI Taxonomy" id="1549640"/>
    <lineage>
        <taxon>Bacteria</taxon>
        <taxon>Pseudomonadati</taxon>
        <taxon>Pseudomonadota</taxon>
        <taxon>Betaproteobacteria</taxon>
        <taxon>Burkholderiales</taxon>
        <taxon>Oxalobacteraceae</taxon>
        <taxon>Sapientia</taxon>
    </lineage>
</organism>
<name>A0A4R5W380_9BURK</name>
<sequence length="303" mass="33122">MKLAELSQSNLNHQLQRGLSLQTGSFVVKIKSSIPAVARGLALLYAEYPIIEDSFADFHVTISQPSTWRRYFKPQVLFGFEGVSPFSPLPYDQAFPMLEWGMNWCVTNHAHTYLSIHAAVLEKNGRAVILAAPPGSGKSTLCAGLMMRGWRLLSDEITLVRLSDGLIEPLPRPVSLKNNSIDVIKQFAPDSVFSPVVHDTVKGTVAHLKPSSSSVTRAHDVATPAWIIFPKYVAGSATSLTSVAPSRAMMQVAENAFNYGLLGQNGFHALAKLIQSCQSYDFQYSELDQAIVLFDQLSLAVAA</sequence>
<dbReference type="Proteomes" id="UP000294829">
    <property type="component" value="Unassembled WGS sequence"/>
</dbReference>
<proteinExistence type="predicted"/>
<comment type="caution">
    <text evidence="1">The sequence shown here is derived from an EMBL/GenBank/DDBJ whole genome shotgun (WGS) entry which is preliminary data.</text>
</comment>
<keyword evidence="1" id="KW-0418">Kinase</keyword>
<dbReference type="OrthoDB" id="4544211at2"/>